<dbReference type="GO" id="GO:0016020">
    <property type="term" value="C:membrane"/>
    <property type="evidence" value="ECO:0007669"/>
    <property type="project" value="UniProtKB-SubCell"/>
</dbReference>
<keyword evidence="2" id="KW-0813">Transport</keyword>
<keyword evidence="5" id="KW-0631">Potassium channel</keyword>
<dbReference type="InterPro" id="IPR013099">
    <property type="entry name" value="K_chnl_dom"/>
</dbReference>
<organism evidence="13 14">
    <name type="scientific">Agrobacterium rubi TR3 = NBRC 13261</name>
    <dbReference type="NCBI Taxonomy" id="1368415"/>
    <lineage>
        <taxon>Bacteria</taxon>
        <taxon>Pseudomonadati</taxon>
        <taxon>Pseudomonadota</taxon>
        <taxon>Alphaproteobacteria</taxon>
        <taxon>Hyphomicrobiales</taxon>
        <taxon>Rhizobiaceae</taxon>
        <taxon>Rhizobium/Agrobacterium group</taxon>
        <taxon>Agrobacterium</taxon>
    </lineage>
</organism>
<dbReference type="InterPro" id="IPR027359">
    <property type="entry name" value="Volt_channel_dom_sf"/>
</dbReference>
<dbReference type="PRINTS" id="PR00169">
    <property type="entry name" value="KCHANNEL"/>
</dbReference>
<evidence type="ECO:0000256" key="9">
    <source>
        <dbReference type="ARBA" id="ARBA00023136"/>
    </source>
</evidence>
<feature type="transmembrane region" description="Helical" evidence="11">
    <location>
        <begin position="42"/>
        <end position="66"/>
    </location>
</feature>
<keyword evidence="3" id="KW-0633">Potassium transport</keyword>
<feature type="domain" description="Potassium channel" evidence="12">
    <location>
        <begin position="168"/>
        <end position="238"/>
    </location>
</feature>
<evidence type="ECO:0000313" key="13">
    <source>
        <dbReference type="EMBL" id="GAK73394.1"/>
    </source>
</evidence>
<feature type="transmembrane region" description="Helical" evidence="11">
    <location>
        <begin position="133"/>
        <end position="150"/>
    </location>
</feature>
<dbReference type="PANTHER" id="PTHR10027:SF10">
    <property type="entry name" value="SLOWPOKE 2, ISOFORM D"/>
    <property type="match status" value="1"/>
</dbReference>
<evidence type="ECO:0000256" key="3">
    <source>
        <dbReference type="ARBA" id="ARBA00022538"/>
    </source>
</evidence>
<dbReference type="Gene3D" id="1.20.120.350">
    <property type="entry name" value="Voltage-gated potassium channels. Chain C"/>
    <property type="match status" value="1"/>
</dbReference>
<dbReference type="PANTHER" id="PTHR10027">
    <property type="entry name" value="CALCIUM-ACTIVATED POTASSIUM CHANNEL ALPHA CHAIN"/>
    <property type="match status" value="1"/>
</dbReference>
<evidence type="ECO:0000256" key="6">
    <source>
        <dbReference type="ARBA" id="ARBA00022958"/>
    </source>
</evidence>
<dbReference type="SUPFAM" id="SSF81324">
    <property type="entry name" value="Voltage-gated potassium channels"/>
    <property type="match status" value="1"/>
</dbReference>
<dbReference type="AlphaFoldDB" id="A0A081D398"/>
<feature type="transmembrane region" description="Helical" evidence="11">
    <location>
        <begin position="217"/>
        <end position="234"/>
    </location>
</feature>
<dbReference type="GO" id="GO:0005267">
    <property type="term" value="F:potassium channel activity"/>
    <property type="evidence" value="ECO:0007669"/>
    <property type="project" value="UniProtKB-KW"/>
</dbReference>
<keyword evidence="6" id="KW-0630">Potassium</keyword>
<name>A0A081D398_9HYPH</name>
<evidence type="ECO:0000256" key="1">
    <source>
        <dbReference type="ARBA" id="ARBA00004141"/>
    </source>
</evidence>
<dbReference type="Gene3D" id="1.10.287.70">
    <property type="match status" value="1"/>
</dbReference>
<evidence type="ECO:0000256" key="8">
    <source>
        <dbReference type="ARBA" id="ARBA00023065"/>
    </source>
</evidence>
<dbReference type="Proteomes" id="UP000028701">
    <property type="component" value="Unassembled WGS sequence"/>
</dbReference>
<evidence type="ECO:0000256" key="11">
    <source>
        <dbReference type="SAM" id="Phobius"/>
    </source>
</evidence>
<gene>
    <name evidence="13" type="ORF">RRU01S_37_00270</name>
</gene>
<evidence type="ECO:0000256" key="4">
    <source>
        <dbReference type="ARBA" id="ARBA00022692"/>
    </source>
</evidence>
<keyword evidence="7 11" id="KW-1133">Transmembrane helix</keyword>
<reference evidence="13 14" key="1">
    <citation type="submission" date="2014-08" db="EMBL/GenBank/DDBJ databases">
        <title>Whole genome shotgun sequence of Rhizobium rubi NBRC 13261.</title>
        <authorList>
            <person name="Katano-Makiyama Y."/>
            <person name="Hosoyama A."/>
            <person name="Hashimoto M."/>
            <person name="Hosoyama Y."/>
            <person name="Noguchi M."/>
            <person name="Tsuchikane K."/>
            <person name="Uohara A."/>
            <person name="Ohji S."/>
            <person name="Ichikawa N."/>
            <person name="Kimura A."/>
            <person name="Yamazoe A."/>
            <person name="Fujita N."/>
        </authorList>
    </citation>
    <scope>NUCLEOTIDE SEQUENCE [LARGE SCALE GENOMIC DNA]</scope>
    <source>
        <strain evidence="13 14">NBRC 13261</strain>
    </source>
</reference>
<evidence type="ECO:0000256" key="2">
    <source>
        <dbReference type="ARBA" id="ARBA00022448"/>
    </source>
</evidence>
<feature type="transmembrane region" description="Helical" evidence="11">
    <location>
        <begin position="72"/>
        <end position="93"/>
    </location>
</feature>
<comment type="subcellular location">
    <subcellularLocation>
        <location evidence="1">Membrane</location>
        <topology evidence="1">Multi-pass membrane protein</topology>
    </subcellularLocation>
</comment>
<sequence length="276" mass="31134">MVADLYPLRMIPDVEAKSRLSGRIEQLQSKLRRIESGRDTWALRWQAVLAVIDVSIIAFFIFGPFLRSGPSYLIIDYLIAIWILTELLARAFAAGSIMAFLKRPLTWIDLIILATLLFPDALFNFAFLRAMRLWAVGASPLFAFVLKRLGCHRYRDVARASLNFFVFLFMVTGFVYTTFFYHQSGLVGFIDALYFTVATMTTTGFGDITLPGPLGKLTSVVTMIVGISLFVRLAQSIVRPYKVMYPCEQCGLQRHEVDAVHCKACGHLLNIPNDND</sequence>
<proteinExistence type="predicted"/>
<dbReference type="EMBL" id="BBJU01000037">
    <property type="protein sequence ID" value="GAK73394.1"/>
    <property type="molecule type" value="Genomic_DNA"/>
</dbReference>
<evidence type="ECO:0000256" key="5">
    <source>
        <dbReference type="ARBA" id="ARBA00022826"/>
    </source>
</evidence>
<feature type="transmembrane region" description="Helical" evidence="11">
    <location>
        <begin position="162"/>
        <end position="181"/>
    </location>
</feature>
<evidence type="ECO:0000256" key="7">
    <source>
        <dbReference type="ARBA" id="ARBA00022989"/>
    </source>
</evidence>
<evidence type="ECO:0000259" key="12">
    <source>
        <dbReference type="Pfam" id="PF07885"/>
    </source>
</evidence>
<protein>
    <submittedName>
        <fullName evidence="13">Putative ionic voltage-gated channel protein</fullName>
    </submittedName>
</protein>
<dbReference type="Pfam" id="PF07885">
    <property type="entry name" value="Ion_trans_2"/>
    <property type="match status" value="1"/>
</dbReference>
<accession>A0A081D398</accession>
<comment type="caution">
    <text evidence="13">The sequence shown here is derived from an EMBL/GenBank/DDBJ whole genome shotgun (WGS) entry which is preliminary data.</text>
</comment>
<evidence type="ECO:0000256" key="10">
    <source>
        <dbReference type="ARBA" id="ARBA00023303"/>
    </source>
</evidence>
<dbReference type="InterPro" id="IPR047871">
    <property type="entry name" value="K_chnl_Slo-like"/>
</dbReference>
<dbReference type="eggNOG" id="ENOG502Z9WE">
    <property type="taxonomic scope" value="Bacteria"/>
</dbReference>
<keyword evidence="9 11" id="KW-0472">Membrane</keyword>
<evidence type="ECO:0000313" key="14">
    <source>
        <dbReference type="Proteomes" id="UP000028701"/>
    </source>
</evidence>
<keyword evidence="10" id="KW-0407">Ion channel</keyword>
<feature type="transmembrane region" description="Helical" evidence="11">
    <location>
        <begin position="105"/>
        <end position="127"/>
    </location>
</feature>
<keyword evidence="4 11" id="KW-0812">Transmembrane</keyword>
<keyword evidence="8" id="KW-0406">Ion transport</keyword>